<proteinExistence type="predicted"/>
<keyword evidence="2" id="KW-1133">Transmembrane helix</keyword>
<dbReference type="Proteomes" id="UP000596742">
    <property type="component" value="Unassembled WGS sequence"/>
</dbReference>
<gene>
    <name evidence="3" type="ORF">MGAL_10B042210</name>
</gene>
<accession>A0A8B6DGS1</accession>
<dbReference type="EMBL" id="UYJE01003394">
    <property type="protein sequence ID" value="VDI18921.1"/>
    <property type="molecule type" value="Genomic_DNA"/>
</dbReference>
<feature type="non-terminal residue" evidence="3">
    <location>
        <position position="1"/>
    </location>
</feature>
<feature type="compositionally biased region" description="Basic and acidic residues" evidence="1">
    <location>
        <begin position="118"/>
        <end position="127"/>
    </location>
</feature>
<reference evidence="3" key="1">
    <citation type="submission" date="2018-11" db="EMBL/GenBank/DDBJ databases">
        <authorList>
            <person name="Alioto T."/>
            <person name="Alioto T."/>
        </authorList>
    </citation>
    <scope>NUCLEOTIDE SEQUENCE</scope>
</reference>
<evidence type="ECO:0000313" key="3">
    <source>
        <dbReference type="EMBL" id="VDI18921.1"/>
    </source>
</evidence>
<dbReference type="AlphaFoldDB" id="A0A8B6DGS1"/>
<feature type="compositionally biased region" description="Polar residues" evidence="1">
    <location>
        <begin position="137"/>
        <end position="146"/>
    </location>
</feature>
<keyword evidence="4" id="KW-1185">Reference proteome</keyword>
<comment type="caution">
    <text evidence="3">The sequence shown here is derived from an EMBL/GenBank/DDBJ whole genome shotgun (WGS) entry which is preliminary data.</text>
</comment>
<organism evidence="3 4">
    <name type="scientific">Mytilus galloprovincialis</name>
    <name type="common">Mediterranean mussel</name>
    <dbReference type="NCBI Taxonomy" id="29158"/>
    <lineage>
        <taxon>Eukaryota</taxon>
        <taxon>Metazoa</taxon>
        <taxon>Spiralia</taxon>
        <taxon>Lophotrochozoa</taxon>
        <taxon>Mollusca</taxon>
        <taxon>Bivalvia</taxon>
        <taxon>Autobranchia</taxon>
        <taxon>Pteriomorphia</taxon>
        <taxon>Mytilida</taxon>
        <taxon>Mytiloidea</taxon>
        <taxon>Mytilidae</taxon>
        <taxon>Mytilinae</taxon>
        <taxon>Mytilus</taxon>
    </lineage>
</organism>
<evidence type="ECO:0000256" key="1">
    <source>
        <dbReference type="SAM" id="MobiDB-lite"/>
    </source>
</evidence>
<keyword evidence="2" id="KW-0812">Transmembrane</keyword>
<evidence type="ECO:0000256" key="2">
    <source>
        <dbReference type="SAM" id="Phobius"/>
    </source>
</evidence>
<name>A0A8B6DGS1_MYTGA</name>
<feature type="region of interest" description="Disordered" evidence="1">
    <location>
        <begin position="118"/>
        <end position="177"/>
    </location>
</feature>
<protein>
    <submittedName>
        <fullName evidence="3">Uncharacterized protein</fullName>
    </submittedName>
</protein>
<feature type="compositionally biased region" description="Basic and acidic residues" evidence="1">
    <location>
        <begin position="157"/>
        <end position="166"/>
    </location>
</feature>
<sequence length="177" mass="19461">GKNISEFMTIQYTNVSIFFNTNIEIKYSTDICEGFVNVTCTFGDSYLHFKGHVGDCSGKSNSKPSVVLIIVGILSGVVLAFGIIFVWIAIRKRISCCKFRPNLDSLDIFSFASYREEGGEGEHRSNGDSDEIEPMSKQLTAQTTCDSGIGLSTPAGNKEELLRATESEEAEDLMEEC</sequence>
<evidence type="ECO:0000313" key="4">
    <source>
        <dbReference type="Proteomes" id="UP000596742"/>
    </source>
</evidence>
<feature type="compositionally biased region" description="Acidic residues" evidence="1">
    <location>
        <begin position="167"/>
        <end position="177"/>
    </location>
</feature>
<keyword evidence="2" id="KW-0472">Membrane</keyword>
<feature type="transmembrane region" description="Helical" evidence="2">
    <location>
        <begin position="67"/>
        <end position="90"/>
    </location>
</feature>